<sequence>MMSLSALQMLLGSGSGVLVGFTLGLVGGGGSILAVPLLVYLVGVPLPHVAIGTSAVAVAANAAASLLNHARAGHVRWPCAGVFAGSGVVGALLGSQLGKMMDGQALLAAFAVMMVVVAVLMLRRREPGEDRQVRLSRANAPALVTAGLAVGGLSGFFGIGGGFLIVPGLILATGMPMLQAIGTSLVAVTAFGLTTAGSYALAGLVEWWLAAAFVAGGVAGSLLGARAGQALARRRGLLTKVFAGLILVVAAYTLVRSLGAAG</sequence>
<feature type="transmembrane region" description="Helical" evidence="5">
    <location>
        <begin position="105"/>
        <end position="122"/>
    </location>
</feature>
<feature type="transmembrane region" description="Helical" evidence="5">
    <location>
        <begin position="142"/>
        <end position="166"/>
    </location>
</feature>
<keyword evidence="3 5" id="KW-1133">Transmembrane helix</keyword>
<dbReference type="GO" id="GO:0005886">
    <property type="term" value="C:plasma membrane"/>
    <property type="evidence" value="ECO:0007669"/>
    <property type="project" value="UniProtKB-SubCell"/>
</dbReference>
<organism evidence="6 7">
    <name type="scientific">Neoroseomonas marina</name>
    <dbReference type="NCBI Taxonomy" id="1232220"/>
    <lineage>
        <taxon>Bacteria</taxon>
        <taxon>Pseudomonadati</taxon>
        <taxon>Pseudomonadota</taxon>
        <taxon>Alphaproteobacteria</taxon>
        <taxon>Acetobacterales</taxon>
        <taxon>Acetobacteraceae</taxon>
        <taxon>Neoroseomonas</taxon>
    </lineage>
</organism>
<feature type="transmembrane region" description="Helical" evidence="5">
    <location>
        <begin position="38"/>
        <end position="63"/>
    </location>
</feature>
<dbReference type="PANTHER" id="PTHR43701">
    <property type="entry name" value="MEMBRANE TRANSPORTER PROTEIN MJ0441-RELATED"/>
    <property type="match status" value="1"/>
</dbReference>
<comment type="subcellular location">
    <subcellularLocation>
        <location evidence="5">Cell membrane</location>
        <topology evidence="5">Multi-pass membrane protein</topology>
    </subcellularLocation>
    <subcellularLocation>
        <location evidence="1">Membrane</location>
        <topology evidence="1">Multi-pass membrane protein</topology>
    </subcellularLocation>
</comment>
<evidence type="ECO:0000313" key="7">
    <source>
        <dbReference type="Proteomes" id="UP000548582"/>
    </source>
</evidence>
<comment type="caution">
    <text evidence="6">The sequence shown here is derived from an EMBL/GenBank/DDBJ whole genome shotgun (WGS) entry which is preliminary data.</text>
</comment>
<feature type="transmembrane region" description="Helical" evidence="5">
    <location>
        <begin position="178"/>
        <end position="201"/>
    </location>
</feature>
<protein>
    <recommendedName>
        <fullName evidence="5">Probable membrane transporter protein</fullName>
    </recommendedName>
</protein>
<gene>
    <name evidence="6" type="ORF">GWK16_07575</name>
</gene>
<evidence type="ECO:0000256" key="1">
    <source>
        <dbReference type="ARBA" id="ARBA00004141"/>
    </source>
</evidence>
<evidence type="ECO:0000256" key="3">
    <source>
        <dbReference type="ARBA" id="ARBA00022989"/>
    </source>
</evidence>
<feature type="transmembrane region" description="Helical" evidence="5">
    <location>
        <begin position="75"/>
        <end position="93"/>
    </location>
</feature>
<dbReference type="Proteomes" id="UP000548582">
    <property type="component" value="Unassembled WGS sequence"/>
</dbReference>
<proteinExistence type="inferred from homology"/>
<keyword evidence="5" id="KW-1003">Cell membrane</keyword>
<keyword evidence="4 5" id="KW-0472">Membrane</keyword>
<evidence type="ECO:0000256" key="4">
    <source>
        <dbReference type="ARBA" id="ARBA00023136"/>
    </source>
</evidence>
<keyword evidence="2 5" id="KW-0812">Transmembrane</keyword>
<feature type="transmembrane region" description="Helical" evidence="5">
    <location>
        <begin position="207"/>
        <end position="225"/>
    </location>
</feature>
<comment type="similarity">
    <text evidence="5">Belongs to the 4-toluene sulfonate uptake permease (TSUP) (TC 2.A.102) family.</text>
</comment>
<feature type="transmembrane region" description="Helical" evidence="5">
    <location>
        <begin position="6"/>
        <end position="26"/>
    </location>
</feature>
<dbReference type="EMBL" id="JABBKX010000002">
    <property type="protein sequence ID" value="NMJ41094.1"/>
    <property type="molecule type" value="Genomic_DNA"/>
</dbReference>
<keyword evidence="7" id="KW-1185">Reference proteome</keyword>
<dbReference type="InterPro" id="IPR051598">
    <property type="entry name" value="TSUP/Inactive_protease-like"/>
</dbReference>
<name>A0A848E9G0_9PROT</name>
<evidence type="ECO:0000313" key="6">
    <source>
        <dbReference type="EMBL" id="NMJ41094.1"/>
    </source>
</evidence>
<dbReference type="AlphaFoldDB" id="A0A848E9G0"/>
<evidence type="ECO:0000256" key="5">
    <source>
        <dbReference type="RuleBase" id="RU363041"/>
    </source>
</evidence>
<feature type="transmembrane region" description="Helical" evidence="5">
    <location>
        <begin position="237"/>
        <end position="255"/>
    </location>
</feature>
<accession>A0A848E9G0</accession>
<dbReference type="PANTHER" id="PTHR43701:SF2">
    <property type="entry name" value="MEMBRANE TRANSPORTER PROTEIN YJNA-RELATED"/>
    <property type="match status" value="1"/>
</dbReference>
<dbReference type="InterPro" id="IPR002781">
    <property type="entry name" value="TM_pro_TauE-like"/>
</dbReference>
<dbReference type="Pfam" id="PF01925">
    <property type="entry name" value="TauE"/>
    <property type="match status" value="1"/>
</dbReference>
<reference evidence="6 7" key="1">
    <citation type="submission" date="2020-03" db="EMBL/GenBank/DDBJ databases">
        <authorList>
            <person name="Sun Q."/>
        </authorList>
    </citation>
    <scope>NUCLEOTIDE SEQUENCE [LARGE SCALE GENOMIC DNA]</scope>
    <source>
        <strain evidence="6 7">JC162</strain>
    </source>
</reference>
<evidence type="ECO:0000256" key="2">
    <source>
        <dbReference type="ARBA" id="ARBA00022692"/>
    </source>
</evidence>